<gene>
    <name evidence="3" type="primary">LOC101853688</name>
</gene>
<feature type="region of interest" description="Disordered" evidence="1">
    <location>
        <begin position="229"/>
        <end position="315"/>
    </location>
</feature>
<feature type="region of interest" description="Disordered" evidence="1">
    <location>
        <begin position="456"/>
        <end position="524"/>
    </location>
</feature>
<feature type="region of interest" description="Disordered" evidence="1">
    <location>
        <begin position="33"/>
        <end position="65"/>
    </location>
</feature>
<evidence type="ECO:0000313" key="3">
    <source>
        <dbReference type="RefSeq" id="XP_012936366.1"/>
    </source>
</evidence>
<feature type="compositionally biased region" description="Low complexity" evidence="1">
    <location>
        <begin position="139"/>
        <end position="163"/>
    </location>
</feature>
<accession>A0ABM0ZX72</accession>
<feature type="region of interest" description="Disordered" evidence="1">
    <location>
        <begin position="94"/>
        <end position="184"/>
    </location>
</feature>
<feature type="region of interest" description="Disordered" evidence="1">
    <location>
        <begin position="571"/>
        <end position="764"/>
    </location>
</feature>
<dbReference type="Proteomes" id="UP000694888">
    <property type="component" value="Unplaced"/>
</dbReference>
<sequence length="961" mass="105698">MLCSGTAWVSDTYKPKLLKDEQFFKDVRTIQSKDNVSPTGSTPRKLGIPRARSAPPRHRQHVGGDGIKSCEEKLNVGGAVASSAGSCIVMEHRPHSAQAQSKSGPTFYTQQTTTRSLEPATFRQNRAQSANRGLANNGRPLSSSGWTSRSRPSSSRPLGRPRSAWGSTQPHNRNVWKPASSVTNTHTSETVKRVDATHHTHPSPAVSEIDINMAASESDEKERDVNFIVDSNRPVSVQSQRSRGRSPCHALGQGYSPSIPDPVQGQGYSPVQSRSSNQGHQGNTNIFDDQPEVRAKSACSSRTNKSSAFNSGAVTPDQERALSPWLDDPRIGLSVGFQADPSLLYFDRHSRCHNHNHLHHPLMLWRPQPACESSLEACGSPDLTTRPNSALGVMGAGSKGSGVGGRFSPAQRYIDSHRPQTAPHTRKELQSFGATSQHRGYLPHYCNFVKTKTLHDRSSSPALITTDDDDDVDDGYITNTEQTPSEKTTSGRRKPRPVITKNKDDATGGKEGGIIRAMSPGSTGYDPSTLFDRLREEGLAGSTSALNTTAHESTLGEEEFDLDPEVTVEGETESGLREVQTQTPVTDVRVQAGSPDQARQPIQIPTTADVTKDQDVTDTERTKTEDDLAAKVDRLTSEGVKDTKSMSRTPIAPPPSATKGKGRRTSCPKKEKVVKERKRKGKKKEQTEEGEKKEDAGQVTQVSEQREDGAETDKAVDITVDVKVPDLPTVGPAGKERTKGKRRKTTKQQISAPKAAAGKKTGIDTSDQKTASFYDFGDLTASTVREETMFKAPVIPSYLNDRMVLSLQSSRFELPMDMKSLEKMTPQEYLRKHCIITTRRRTLYQKIFQKHRDKDGSIHGKHVLCKALKEVLVNTISTDQVDDMCRMLEVNETTSVDIKLFSGVAALAERILYPDFLTEDTADRTEYHKEKVECADFCALEWKLHGLHVNGHVRKILETLG</sequence>
<evidence type="ECO:0000313" key="2">
    <source>
        <dbReference type="Proteomes" id="UP000694888"/>
    </source>
</evidence>
<feature type="compositionally biased region" description="Polar residues" evidence="1">
    <location>
        <begin position="298"/>
        <end position="313"/>
    </location>
</feature>
<feature type="compositionally biased region" description="Polar residues" evidence="1">
    <location>
        <begin position="33"/>
        <end position="42"/>
    </location>
</feature>
<feature type="compositionally biased region" description="Low complexity" evidence="1">
    <location>
        <begin position="233"/>
        <end position="247"/>
    </location>
</feature>
<feature type="compositionally biased region" description="Polar residues" evidence="1">
    <location>
        <begin position="266"/>
        <end position="287"/>
    </location>
</feature>
<protein>
    <submittedName>
        <fullName evidence="3">Uncharacterized protein LOC101853688 isoform X2</fullName>
    </submittedName>
</protein>
<organism evidence="2 3">
    <name type="scientific">Aplysia californica</name>
    <name type="common">California sea hare</name>
    <dbReference type="NCBI Taxonomy" id="6500"/>
    <lineage>
        <taxon>Eukaryota</taxon>
        <taxon>Metazoa</taxon>
        <taxon>Spiralia</taxon>
        <taxon>Lophotrochozoa</taxon>
        <taxon>Mollusca</taxon>
        <taxon>Gastropoda</taxon>
        <taxon>Heterobranchia</taxon>
        <taxon>Euthyneura</taxon>
        <taxon>Tectipleura</taxon>
        <taxon>Aplysiida</taxon>
        <taxon>Aplysioidea</taxon>
        <taxon>Aplysiidae</taxon>
        <taxon>Aplysia</taxon>
    </lineage>
</organism>
<feature type="compositionally biased region" description="Polar residues" evidence="1">
    <location>
        <begin position="97"/>
        <end position="131"/>
    </location>
</feature>
<feature type="compositionally biased region" description="Basic and acidic residues" evidence="1">
    <location>
        <begin position="684"/>
        <end position="696"/>
    </location>
</feature>
<dbReference type="PANTHER" id="PTHR36696">
    <property type="entry name" value="AGAP012002-PA"/>
    <property type="match status" value="1"/>
</dbReference>
<evidence type="ECO:0000256" key="1">
    <source>
        <dbReference type="SAM" id="MobiDB-lite"/>
    </source>
</evidence>
<dbReference type="GeneID" id="101853688"/>
<keyword evidence="2" id="KW-1185">Reference proteome</keyword>
<feature type="compositionally biased region" description="Basic and acidic residues" evidence="1">
    <location>
        <begin position="610"/>
        <end position="645"/>
    </location>
</feature>
<proteinExistence type="predicted"/>
<feature type="compositionally biased region" description="Basic and acidic residues" evidence="1">
    <location>
        <begin position="704"/>
        <end position="716"/>
    </location>
</feature>
<feature type="compositionally biased region" description="Polar residues" evidence="1">
    <location>
        <begin position="477"/>
        <end position="488"/>
    </location>
</feature>
<name>A0ABM0ZX72_APLCA</name>
<dbReference type="RefSeq" id="XP_012936366.1">
    <property type="nucleotide sequence ID" value="XM_013080912.2"/>
</dbReference>
<reference evidence="3" key="1">
    <citation type="submission" date="2025-08" db="UniProtKB">
        <authorList>
            <consortium name="RefSeq"/>
        </authorList>
    </citation>
    <scope>IDENTIFICATION</scope>
</reference>
<dbReference type="PANTHER" id="PTHR36696:SF1">
    <property type="entry name" value="EF-HAND DOMAIN-CONTAINING PROTEIN"/>
    <property type="match status" value="1"/>
</dbReference>